<gene>
    <name evidence="2" type="ORF">BYL167_LOCUS44551</name>
    <name evidence="1" type="ORF">GIL414_LOCUS37987</name>
    <name evidence="3" type="ORF">SMN809_LOCUS54935</name>
</gene>
<dbReference type="EMBL" id="CAJOBI010192801">
    <property type="protein sequence ID" value="CAF4966799.1"/>
    <property type="molecule type" value="Genomic_DNA"/>
</dbReference>
<evidence type="ECO:0000313" key="2">
    <source>
        <dbReference type="EMBL" id="CAF4712810.1"/>
    </source>
</evidence>
<sequence>TTTQFVAESAEEVEQDEYKPTLSIEHILNQYNQVIESEARGLVQIDDMERMLESVHHLTVCSQLSDEKQNKEEEESKT</sequence>
<comment type="caution">
    <text evidence="3">The sequence shown here is derived from an EMBL/GenBank/DDBJ whole genome shotgun (WGS) entry which is preliminary data.</text>
</comment>
<reference evidence="3" key="1">
    <citation type="submission" date="2021-02" db="EMBL/GenBank/DDBJ databases">
        <authorList>
            <person name="Nowell W R."/>
        </authorList>
    </citation>
    <scope>NUCLEOTIDE SEQUENCE</scope>
</reference>
<dbReference type="Proteomes" id="UP000681720">
    <property type="component" value="Unassembled WGS sequence"/>
</dbReference>
<dbReference type="Proteomes" id="UP000676336">
    <property type="component" value="Unassembled WGS sequence"/>
</dbReference>
<dbReference type="AlphaFoldDB" id="A0A8S3D404"/>
<accession>A0A8S3D404</accession>
<evidence type="ECO:0000313" key="3">
    <source>
        <dbReference type="EMBL" id="CAF4966799.1"/>
    </source>
</evidence>
<feature type="non-terminal residue" evidence="3">
    <location>
        <position position="78"/>
    </location>
</feature>
<evidence type="ECO:0000313" key="4">
    <source>
        <dbReference type="Proteomes" id="UP000676336"/>
    </source>
</evidence>
<dbReference type="EMBL" id="CAJOBH010121316">
    <property type="protein sequence ID" value="CAF4712810.1"/>
    <property type="molecule type" value="Genomic_DNA"/>
</dbReference>
<dbReference type="EMBL" id="CAJOBJ010099090">
    <property type="protein sequence ID" value="CAF4578746.1"/>
    <property type="molecule type" value="Genomic_DNA"/>
</dbReference>
<feature type="non-terminal residue" evidence="3">
    <location>
        <position position="1"/>
    </location>
</feature>
<name>A0A8S3D404_9BILA</name>
<protein>
    <submittedName>
        <fullName evidence="3">Uncharacterized protein</fullName>
    </submittedName>
</protein>
<dbReference type="Proteomes" id="UP000681967">
    <property type="component" value="Unassembled WGS sequence"/>
</dbReference>
<evidence type="ECO:0000313" key="1">
    <source>
        <dbReference type="EMBL" id="CAF4578746.1"/>
    </source>
</evidence>
<proteinExistence type="predicted"/>
<organism evidence="3 4">
    <name type="scientific">Rotaria magnacalcarata</name>
    <dbReference type="NCBI Taxonomy" id="392030"/>
    <lineage>
        <taxon>Eukaryota</taxon>
        <taxon>Metazoa</taxon>
        <taxon>Spiralia</taxon>
        <taxon>Gnathifera</taxon>
        <taxon>Rotifera</taxon>
        <taxon>Eurotatoria</taxon>
        <taxon>Bdelloidea</taxon>
        <taxon>Philodinida</taxon>
        <taxon>Philodinidae</taxon>
        <taxon>Rotaria</taxon>
    </lineage>
</organism>